<dbReference type="SUPFAM" id="SSF54001">
    <property type="entry name" value="Cysteine proteinases"/>
    <property type="match status" value="1"/>
</dbReference>
<dbReference type="InterPro" id="IPR025660">
    <property type="entry name" value="Pept_his_AS"/>
</dbReference>
<comment type="similarity">
    <text evidence="1">Belongs to the peptidase C1 family.</text>
</comment>
<dbReference type="OMA" id="TFHESAI"/>
<comment type="caution">
    <text evidence="11">The sequence shown here is derived from an EMBL/GenBank/DDBJ whole genome shotgun (WGS) entry which is preliminary data.</text>
</comment>
<dbReference type="FunFam" id="3.90.70.10:FF:000067">
    <property type="entry name" value="Senescence-specific cysteine protease"/>
    <property type="match status" value="1"/>
</dbReference>
<evidence type="ECO:0000256" key="4">
    <source>
        <dbReference type="ARBA" id="ARBA00022801"/>
    </source>
</evidence>
<dbReference type="InterPro" id="IPR000668">
    <property type="entry name" value="Peptidase_C1A_C"/>
</dbReference>
<dbReference type="InterPro" id="IPR039417">
    <property type="entry name" value="Peptidase_C1A_papain-like"/>
</dbReference>
<keyword evidence="7" id="KW-0325">Glycoprotein</keyword>
<dbReference type="InterPro" id="IPR013201">
    <property type="entry name" value="Prot_inhib_I29"/>
</dbReference>
<dbReference type="OrthoDB" id="10253408at2759"/>
<dbReference type="GO" id="GO:0008234">
    <property type="term" value="F:cysteine-type peptidase activity"/>
    <property type="evidence" value="ECO:0007669"/>
    <property type="project" value="UniProtKB-KW"/>
</dbReference>
<proteinExistence type="inferred from homology"/>
<evidence type="ECO:0000259" key="10">
    <source>
        <dbReference type="SMART" id="SM00848"/>
    </source>
</evidence>
<accession>A0A2P6Q839</accession>
<dbReference type="EC" id="3.4.22.33" evidence="11"/>
<evidence type="ECO:0000256" key="5">
    <source>
        <dbReference type="ARBA" id="ARBA00022807"/>
    </source>
</evidence>
<feature type="chain" id="PRO_5018696639" evidence="8">
    <location>
        <begin position="26"/>
        <end position="347"/>
    </location>
</feature>
<name>A0A2P6Q839_ROSCH</name>
<keyword evidence="3 8" id="KW-0732">Signal</keyword>
<dbReference type="GO" id="GO:0006508">
    <property type="term" value="P:proteolysis"/>
    <property type="evidence" value="ECO:0007669"/>
    <property type="project" value="UniProtKB-KW"/>
</dbReference>
<evidence type="ECO:0000256" key="6">
    <source>
        <dbReference type="ARBA" id="ARBA00023157"/>
    </source>
</evidence>
<keyword evidence="12" id="KW-1185">Reference proteome</keyword>
<dbReference type="STRING" id="74649.A0A2P6Q839"/>
<reference evidence="11 12" key="1">
    <citation type="journal article" date="2018" name="Nat. Genet.">
        <title>The Rosa genome provides new insights in the design of modern roses.</title>
        <authorList>
            <person name="Bendahmane M."/>
        </authorList>
    </citation>
    <scope>NUCLEOTIDE SEQUENCE [LARGE SCALE GENOMIC DNA]</scope>
    <source>
        <strain evidence="12">cv. Old Blush</strain>
    </source>
</reference>
<organism evidence="11 12">
    <name type="scientific">Rosa chinensis</name>
    <name type="common">China rose</name>
    <dbReference type="NCBI Taxonomy" id="74649"/>
    <lineage>
        <taxon>Eukaryota</taxon>
        <taxon>Viridiplantae</taxon>
        <taxon>Streptophyta</taxon>
        <taxon>Embryophyta</taxon>
        <taxon>Tracheophyta</taxon>
        <taxon>Spermatophyta</taxon>
        <taxon>Magnoliopsida</taxon>
        <taxon>eudicotyledons</taxon>
        <taxon>Gunneridae</taxon>
        <taxon>Pentapetalae</taxon>
        <taxon>rosids</taxon>
        <taxon>fabids</taxon>
        <taxon>Rosales</taxon>
        <taxon>Rosaceae</taxon>
        <taxon>Rosoideae</taxon>
        <taxon>Rosoideae incertae sedis</taxon>
        <taxon>Rosa</taxon>
    </lineage>
</organism>
<sequence length="347" mass="38540">MAFEKILVMIAIFTILGTLASQATSRALYKASIAEKHEQWMAEYGRVYPDSTEKERRFTIFKKNVEFVEKFNNDREKTYKLSVNQFSDMTNEEFLRHHTGYKTPAGTSLTSSSEDKSFIYRSLSIDDIPASLDWSEQGAVTSIKDQGSCNVCWAFAAAAAVEGITKIKTGQLVSLSEQQLLECDRNIGCDSGDIRSAFEYIKTNGGIASEEKYPYLSTPDMLTVQECDTRKETMQAARITGYENVTPNNQNALLKAVSMQPVATAIDSHGMEFRSYGGGVFKGPCGQTLNHAVTIIGYGTDNGTNYWLIKNSWGDKWGEKGYMRILRTETNGAGLCGLAMYASYPIV</sequence>
<dbReference type="SMART" id="SM00848">
    <property type="entry name" value="Inhibitor_I29"/>
    <property type="match status" value="1"/>
</dbReference>
<dbReference type="PRINTS" id="PR00705">
    <property type="entry name" value="PAPAIN"/>
</dbReference>
<dbReference type="InterPro" id="IPR013128">
    <property type="entry name" value="Peptidase_C1A"/>
</dbReference>
<evidence type="ECO:0000259" key="9">
    <source>
        <dbReference type="SMART" id="SM00645"/>
    </source>
</evidence>
<evidence type="ECO:0000256" key="1">
    <source>
        <dbReference type="ARBA" id="ARBA00008455"/>
    </source>
</evidence>
<dbReference type="AlphaFoldDB" id="A0A2P6Q839"/>
<feature type="signal peptide" evidence="8">
    <location>
        <begin position="1"/>
        <end position="25"/>
    </location>
</feature>
<feature type="domain" description="Cathepsin propeptide inhibitor" evidence="10">
    <location>
        <begin position="37"/>
        <end position="94"/>
    </location>
</feature>
<protein>
    <submittedName>
        <fullName evidence="11">Putative fruit bromelain</fullName>
        <ecNumber evidence="11">3.4.22.33</ecNumber>
    </submittedName>
</protein>
<evidence type="ECO:0000256" key="3">
    <source>
        <dbReference type="ARBA" id="ARBA00022729"/>
    </source>
</evidence>
<dbReference type="SMART" id="SM00645">
    <property type="entry name" value="Pept_C1"/>
    <property type="match status" value="1"/>
</dbReference>
<dbReference type="EMBL" id="PDCK01000043">
    <property type="protein sequence ID" value="PRQ30339.1"/>
    <property type="molecule type" value="Genomic_DNA"/>
</dbReference>
<keyword evidence="4 11" id="KW-0378">Hydrolase</keyword>
<gene>
    <name evidence="11" type="ORF">RchiOBHm_Chr5g0023511</name>
</gene>
<evidence type="ECO:0000313" key="12">
    <source>
        <dbReference type="Proteomes" id="UP000238479"/>
    </source>
</evidence>
<dbReference type="CDD" id="cd02248">
    <property type="entry name" value="Peptidase_C1A"/>
    <property type="match status" value="1"/>
</dbReference>
<keyword evidence="2" id="KW-0645">Protease</keyword>
<evidence type="ECO:0000256" key="7">
    <source>
        <dbReference type="ARBA" id="ARBA00023180"/>
    </source>
</evidence>
<dbReference type="InterPro" id="IPR025661">
    <property type="entry name" value="Pept_asp_AS"/>
</dbReference>
<dbReference type="PANTHER" id="PTHR12411">
    <property type="entry name" value="CYSTEINE PROTEASE FAMILY C1-RELATED"/>
    <property type="match status" value="1"/>
</dbReference>
<dbReference type="Pfam" id="PF08246">
    <property type="entry name" value="Inhibitor_I29"/>
    <property type="match status" value="1"/>
</dbReference>
<feature type="domain" description="Peptidase C1A papain C-terminal" evidence="9">
    <location>
        <begin position="128"/>
        <end position="346"/>
    </location>
</feature>
<evidence type="ECO:0000256" key="2">
    <source>
        <dbReference type="ARBA" id="ARBA00022670"/>
    </source>
</evidence>
<dbReference type="PROSITE" id="PS00640">
    <property type="entry name" value="THIOL_PROTEASE_ASN"/>
    <property type="match status" value="1"/>
</dbReference>
<dbReference type="Proteomes" id="UP000238479">
    <property type="component" value="Chromosome 5"/>
</dbReference>
<keyword evidence="5" id="KW-0788">Thiol protease</keyword>
<dbReference type="PROSITE" id="PS00639">
    <property type="entry name" value="THIOL_PROTEASE_HIS"/>
    <property type="match status" value="1"/>
</dbReference>
<dbReference type="Gramene" id="PRQ30339">
    <property type="protein sequence ID" value="PRQ30339"/>
    <property type="gene ID" value="RchiOBHm_Chr5g0023511"/>
</dbReference>
<dbReference type="Gene3D" id="3.90.70.10">
    <property type="entry name" value="Cysteine proteinases"/>
    <property type="match status" value="1"/>
</dbReference>
<dbReference type="Pfam" id="PF00112">
    <property type="entry name" value="Peptidase_C1"/>
    <property type="match status" value="1"/>
</dbReference>
<evidence type="ECO:0000256" key="8">
    <source>
        <dbReference type="SAM" id="SignalP"/>
    </source>
</evidence>
<dbReference type="InterPro" id="IPR038765">
    <property type="entry name" value="Papain-like_cys_pep_sf"/>
</dbReference>
<keyword evidence="6" id="KW-1015">Disulfide bond</keyword>
<evidence type="ECO:0000313" key="11">
    <source>
        <dbReference type="EMBL" id="PRQ30339.1"/>
    </source>
</evidence>